<gene>
    <name evidence="1" type="ORF">LCGC14_0651490</name>
</gene>
<evidence type="ECO:0000313" key="1">
    <source>
        <dbReference type="EMBL" id="KKN48562.1"/>
    </source>
</evidence>
<protein>
    <submittedName>
        <fullName evidence="1">Uncharacterized protein</fullName>
    </submittedName>
</protein>
<proteinExistence type="predicted"/>
<organism evidence="1">
    <name type="scientific">marine sediment metagenome</name>
    <dbReference type="NCBI Taxonomy" id="412755"/>
    <lineage>
        <taxon>unclassified sequences</taxon>
        <taxon>metagenomes</taxon>
        <taxon>ecological metagenomes</taxon>
    </lineage>
</organism>
<sequence>MKDAKAWIQWYYEVKDSHGAPALSFIDSTGRLYGKHCTKCRGKNRHARRGGGYACGYCGADWPYVDRFILKGEIQRSLTTSGFEIKNARQFDIGRLIHNLLLSQMIPGHLYVANAMHFSIRKLVESGSEYWPDWEFTWTRHAVHEAVKRGASVWEKSLTEAGIHFSS</sequence>
<accession>A0A0F9RFY7</accession>
<name>A0A0F9RFY7_9ZZZZ</name>
<comment type="caution">
    <text evidence="1">The sequence shown here is derived from an EMBL/GenBank/DDBJ whole genome shotgun (WGS) entry which is preliminary data.</text>
</comment>
<dbReference type="AlphaFoldDB" id="A0A0F9RFY7"/>
<reference evidence="1" key="1">
    <citation type="journal article" date="2015" name="Nature">
        <title>Complex archaea that bridge the gap between prokaryotes and eukaryotes.</title>
        <authorList>
            <person name="Spang A."/>
            <person name="Saw J.H."/>
            <person name="Jorgensen S.L."/>
            <person name="Zaremba-Niedzwiedzka K."/>
            <person name="Martijn J."/>
            <person name="Lind A.E."/>
            <person name="van Eijk R."/>
            <person name="Schleper C."/>
            <person name="Guy L."/>
            <person name="Ettema T.J."/>
        </authorList>
    </citation>
    <scope>NUCLEOTIDE SEQUENCE</scope>
</reference>
<dbReference type="EMBL" id="LAZR01001215">
    <property type="protein sequence ID" value="KKN48562.1"/>
    <property type="molecule type" value="Genomic_DNA"/>
</dbReference>